<accession>A0ABS2DA98</accession>
<feature type="domain" description="Terminase large subunit gp17-like C-terminal" evidence="2">
    <location>
        <begin position="251"/>
        <end position="391"/>
    </location>
</feature>
<organism evidence="3 4">
    <name type="scientific">Sphingomonas longa</name>
    <dbReference type="NCBI Taxonomy" id="2778730"/>
    <lineage>
        <taxon>Bacteria</taxon>
        <taxon>Pseudomonadati</taxon>
        <taxon>Pseudomonadota</taxon>
        <taxon>Alphaproteobacteria</taxon>
        <taxon>Sphingomonadales</taxon>
        <taxon>Sphingomonadaceae</taxon>
        <taxon>Sphingomonas</taxon>
    </lineage>
</organism>
<dbReference type="Pfam" id="PF17289">
    <property type="entry name" value="Terminase_6C"/>
    <property type="match status" value="1"/>
</dbReference>
<dbReference type="Proteomes" id="UP000763641">
    <property type="component" value="Unassembled WGS sequence"/>
</dbReference>
<dbReference type="Gene3D" id="3.30.420.240">
    <property type="match status" value="1"/>
</dbReference>
<evidence type="ECO:0000313" key="3">
    <source>
        <dbReference type="EMBL" id="MBM6577868.1"/>
    </source>
</evidence>
<reference evidence="3 4" key="1">
    <citation type="submission" date="2020-12" db="EMBL/GenBank/DDBJ databases">
        <title>Sphingomonas sp.</title>
        <authorList>
            <person name="Kim M.K."/>
        </authorList>
    </citation>
    <scope>NUCLEOTIDE SEQUENCE [LARGE SCALE GENOMIC DNA]</scope>
    <source>
        <strain evidence="3 4">BT552</strain>
    </source>
</reference>
<sequence length="418" mass="47824">MPPRHLKSVTASVAFVAWALGRDPTMKIMVASYSQDLSRLHASQCRTLIESDWYQSLFPKTRIADGGNRALEIITTQGGVRKGVSVGGTVTGFGADLIIVDDCMKADDVKSVTLREEVKNWFANTLLTRLNDKQTGRIISIQQRLHEDDLPAMLLERGYRHLNLPAIAEQVEDVPIGPGKVHRRVVGDLLNPDREDRALLDRMRIELGPVVFSAQYQQNPVAPEGNSIRMEWFQTYDEPPARRNFTRVVQSWDTGMSAAPTSDFSVCTTWGFCGDKWYLLDVFRQRLDYPELRRAVERLHDQWKADRVIIEDAGAGKSVAQDIRLRNKFRPFMSKTDVDKISRFTGTFGEVEAGNILLPAAAPWLDEFRRELRAFPNGRHDDQVDSFSHFVRHQKNHRMWMLTRVDPRTGREDPPRRR</sequence>
<evidence type="ECO:0000256" key="1">
    <source>
        <dbReference type="ARBA" id="ARBA00022612"/>
    </source>
</evidence>
<evidence type="ECO:0000259" key="2">
    <source>
        <dbReference type="Pfam" id="PF17289"/>
    </source>
</evidence>
<dbReference type="InterPro" id="IPR035421">
    <property type="entry name" value="Terminase_6C"/>
</dbReference>
<name>A0ABS2DA98_9SPHN</name>
<dbReference type="InterPro" id="IPR006517">
    <property type="entry name" value="Phage_terminase_lsu-like_C"/>
</dbReference>
<protein>
    <submittedName>
        <fullName evidence="3">Phage terminase large subunit</fullName>
    </submittedName>
</protein>
<keyword evidence="4" id="KW-1185">Reference proteome</keyword>
<dbReference type="EMBL" id="JAFEMC010000005">
    <property type="protein sequence ID" value="MBM6577868.1"/>
    <property type="molecule type" value="Genomic_DNA"/>
</dbReference>
<gene>
    <name evidence="3" type="primary">terL</name>
    <name evidence="3" type="ORF">ILT43_15910</name>
</gene>
<keyword evidence="1" id="KW-1188">Viral release from host cell</keyword>
<comment type="caution">
    <text evidence="3">The sequence shown here is derived from an EMBL/GenBank/DDBJ whole genome shotgun (WGS) entry which is preliminary data.</text>
</comment>
<proteinExistence type="predicted"/>
<evidence type="ECO:0000313" key="4">
    <source>
        <dbReference type="Proteomes" id="UP000763641"/>
    </source>
</evidence>
<dbReference type="NCBIfam" id="TIGR01630">
    <property type="entry name" value="psiM2_ORF9"/>
    <property type="match status" value="1"/>
</dbReference>
<dbReference type="RefSeq" id="WP_204199967.1">
    <property type="nucleotide sequence ID" value="NZ_JAFEMC010000005.1"/>
</dbReference>